<keyword evidence="2" id="KW-1185">Reference proteome</keyword>
<dbReference type="AlphaFoldDB" id="A0AAD9Q3I2"/>
<gene>
    <name evidence="1" type="ORF">P5673_024409</name>
</gene>
<organism evidence="1 2">
    <name type="scientific">Acropora cervicornis</name>
    <name type="common">Staghorn coral</name>
    <dbReference type="NCBI Taxonomy" id="6130"/>
    <lineage>
        <taxon>Eukaryota</taxon>
        <taxon>Metazoa</taxon>
        <taxon>Cnidaria</taxon>
        <taxon>Anthozoa</taxon>
        <taxon>Hexacorallia</taxon>
        <taxon>Scleractinia</taxon>
        <taxon>Astrocoeniina</taxon>
        <taxon>Acroporidae</taxon>
        <taxon>Acropora</taxon>
    </lineage>
</organism>
<dbReference type="Proteomes" id="UP001249851">
    <property type="component" value="Unassembled WGS sequence"/>
</dbReference>
<evidence type="ECO:0000313" key="2">
    <source>
        <dbReference type="Proteomes" id="UP001249851"/>
    </source>
</evidence>
<reference evidence="1" key="2">
    <citation type="journal article" date="2023" name="Science">
        <title>Genomic signatures of disease resistance in endangered staghorn corals.</title>
        <authorList>
            <person name="Vollmer S.V."/>
            <person name="Selwyn J.D."/>
            <person name="Despard B.A."/>
            <person name="Roesel C.L."/>
        </authorList>
    </citation>
    <scope>NUCLEOTIDE SEQUENCE</scope>
    <source>
        <strain evidence="1">K2</strain>
    </source>
</reference>
<evidence type="ECO:0000313" key="1">
    <source>
        <dbReference type="EMBL" id="KAK2554063.1"/>
    </source>
</evidence>
<sequence length="210" mass="23115">MNLRDLDIGGVRPFDVNSDPSSLYADGKGLIIVPDKDDNKVQRRALLLHCAGPDVQDMFYILVDTGSAKDYQKAEDALSRHFVTQINTPYERHLFREIVQGEDETIDQFAPSNVGTIEEAAIIIKCVSRTTKKFYAYGAVTPLEVIGTFTTDLSLGSKSVSTEVSVIKGQGEPLLGRESALELGVLKLQVPLNCVARVDHSELTTRFKEA</sequence>
<proteinExistence type="predicted"/>
<protein>
    <submittedName>
        <fullName evidence="1">Uncharacterized protein</fullName>
    </submittedName>
</protein>
<dbReference type="EMBL" id="JARQWQ010000072">
    <property type="protein sequence ID" value="KAK2554063.1"/>
    <property type="molecule type" value="Genomic_DNA"/>
</dbReference>
<accession>A0AAD9Q3I2</accession>
<reference evidence="1" key="1">
    <citation type="journal article" date="2023" name="G3 (Bethesda)">
        <title>Whole genome assembly and annotation of the endangered Caribbean coral Acropora cervicornis.</title>
        <authorList>
            <person name="Selwyn J.D."/>
            <person name="Vollmer S.V."/>
        </authorList>
    </citation>
    <scope>NUCLEOTIDE SEQUENCE</scope>
    <source>
        <strain evidence="1">K2</strain>
    </source>
</reference>
<comment type="caution">
    <text evidence="1">The sequence shown here is derived from an EMBL/GenBank/DDBJ whole genome shotgun (WGS) entry which is preliminary data.</text>
</comment>
<name>A0AAD9Q3I2_ACRCE</name>